<keyword evidence="2" id="KW-1185">Reference proteome</keyword>
<gene>
    <name evidence="1" type="ORF">SK128_010419</name>
</gene>
<name>A0AAN8WHT6_HALRR</name>
<reference evidence="1 2" key="1">
    <citation type="submission" date="2023-11" db="EMBL/GenBank/DDBJ databases">
        <title>Halocaridina rubra genome assembly.</title>
        <authorList>
            <person name="Smith C."/>
        </authorList>
    </citation>
    <scope>NUCLEOTIDE SEQUENCE [LARGE SCALE GENOMIC DNA]</scope>
    <source>
        <strain evidence="1">EP-1</strain>
        <tissue evidence="1">Whole</tissue>
    </source>
</reference>
<proteinExistence type="predicted"/>
<accession>A0AAN8WHT6</accession>
<organism evidence="1 2">
    <name type="scientific">Halocaridina rubra</name>
    <name type="common">Hawaiian red shrimp</name>
    <dbReference type="NCBI Taxonomy" id="373956"/>
    <lineage>
        <taxon>Eukaryota</taxon>
        <taxon>Metazoa</taxon>
        <taxon>Ecdysozoa</taxon>
        <taxon>Arthropoda</taxon>
        <taxon>Crustacea</taxon>
        <taxon>Multicrustacea</taxon>
        <taxon>Malacostraca</taxon>
        <taxon>Eumalacostraca</taxon>
        <taxon>Eucarida</taxon>
        <taxon>Decapoda</taxon>
        <taxon>Pleocyemata</taxon>
        <taxon>Caridea</taxon>
        <taxon>Atyoidea</taxon>
        <taxon>Atyidae</taxon>
        <taxon>Halocaridina</taxon>
    </lineage>
</organism>
<dbReference type="EMBL" id="JAXCGZ010019179">
    <property type="protein sequence ID" value="KAK7066462.1"/>
    <property type="molecule type" value="Genomic_DNA"/>
</dbReference>
<evidence type="ECO:0000313" key="1">
    <source>
        <dbReference type="EMBL" id="KAK7066462.1"/>
    </source>
</evidence>
<comment type="caution">
    <text evidence="1">The sequence shown here is derived from an EMBL/GenBank/DDBJ whole genome shotgun (WGS) entry which is preliminary data.</text>
</comment>
<dbReference type="Proteomes" id="UP001381693">
    <property type="component" value="Unassembled WGS sequence"/>
</dbReference>
<dbReference type="AlphaFoldDB" id="A0AAN8WHT6"/>
<sequence length="144" mass="16630">MGNMTSLNGKYGCYEKEKSEKDGKSPIKNDILNVERQQLLNRSDMTCKKRGSYGTLQHAPRFVFRRKSYTFCGKYRLSYRNRTLFALRFVYLTKPYTFCGDTSLPYIGHSPKRDEERSDTGLGKGILPSIRECHDTSILTPHES</sequence>
<evidence type="ECO:0000313" key="2">
    <source>
        <dbReference type="Proteomes" id="UP001381693"/>
    </source>
</evidence>
<protein>
    <submittedName>
        <fullName evidence="1">Uncharacterized protein</fullName>
    </submittedName>
</protein>